<reference evidence="1" key="1">
    <citation type="submission" date="2024-06" db="EMBL/GenBank/DDBJ databases">
        <title>Organellar genome sequences of Turritis glabra.</title>
        <authorList>
            <person name="Kawabe A."/>
        </authorList>
    </citation>
    <scope>NUCLEOTIDE SEQUENCE</scope>
    <source>
        <strain evidence="1">OhmiShirahama</strain>
    </source>
</reference>
<dbReference type="EMBL" id="LC325489">
    <property type="protein sequence ID" value="BBB05425.1"/>
    <property type="molecule type" value="Genomic_DNA"/>
</dbReference>
<dbReference type="AlphaFoldDB" id="A0A5H2UXZ4"/>
<organism evidence="1">
    <name type="scientific">Turritis glabra</name>
    <name type="common">Tower mustard</name>
    <name type="synonym">Arabis glabra</name>
    <dbReference type="NCBI Taxonomy" id="63678"/>
    <lineage>
        <taxon>Eukaryota</taxon>
        <taxon>Viridiplantae</taxon>
        <taxon>Streptophyta</taxon>
        <taxon>Embryophyta</taxon>
        <taxon>Tracheophyta</taxon>
        <taxon>Spermatophyta</taxon>
        <taxon>Magnoliopsida</taxon>
        <taxon>eudicotyledons</taxon>
        <taxon>Gunneridae</taxon>
        <taxon>Pentapetalae</taxon>
        <taxon>rosids</taxon>
        <taxon>malvids</taxon>
        <taxon>Brassicales</taxon>
        <taxon>Brassicaceae</taxon>
        <taxon>Turritideae</taxon>
        <taxon>Turritis</taxon>
    </lineage>
</organism>
<name>A0A5H2UXZ4_TURGL</name>
<proteinExistence type="predicted"/>
<accession>A0A5H2UXZ4</accession>
<keyword evidence="1" id="KW-0496">Mitochondrion</keyword>
<geneLocation type="mitochondrion" evidence="1"/>
<protein>
    <submittedName>
        <fullName evidence="1">ORF245 protein</fullName>
    </submittedName>
</protein>
<evidence type="ECO:0000313" key="1">
    <source>
        <dbReference type="EMBL" id="BBB05425.1"/>
    </source>
</evidence>
<sequence>MKMKSPLFRGPLVNSSTENPIHILTREKLRHQTSGTNSTKKVILPNILHSYIKNLNLDFTSPYGSTGNNELLSILRSRFKQSIFPSSGLKCLDTTGDFLIKNVLHKRYESVQQNISNALSSSINSRTAVFFCILFSITMLMEIAPGPLLNKPSLLFSDNLPNVLQYTRDVYVNHVCIIHKSVSPCECEEPLNRIIRDMFPQTTFDPLELQKPSPSKVKTITYMLGTILLVITLMDKTGYTQLVQM</sequence>